<protein>
    <submittedName>
        <fullName evidence="1">Uncharacterized protein</fullName>
    </submittedName>
</protein>
<dbReference type="EMBL" id="JAIHOM010000063">
    <property type="protein sequence ID" value="MCW6037263.1"/>
    <property type="molecule type" value="Genomic_DNA"/>
</dbReference>
<name>A0ABT3L6Y3_9CYAN</name>
<evidence type="ECO:0000313" key="1">
    <source>
        <dbReference type="EMBL" id="MCW6037263.1"/>
    </source>
</evidence>
<dbReference type="Proteomes" id="UP001526426">
    <property type="component" value="Unassembled WGS sequence"/>
</dbReference>
<proteinExistence type="predicted"/>
<sequence length="195" mass="22637">MTYTTEQLIEILEQELRASWKGERVLLSAEERFNDPVLAPLLGSHKIGKVYAYREFREQVHQYQKDHQVSGLVWRTCRFKGQTVRYPELHNQLIALEQDKEILLQSKASVLEFWQQTTPGLKFWFAGHDPQAITPELVEQLAQDAEWAEVDATLTELYLGLCWGNPQECHYQWAMPESGCRRIVAAPNRPSLIKV</sequence>
<evidence type="ECO:0000313" key="2">
    <source>
        <dbReference type="Proteomes" id="UP001526426"/>
    </source>
</evidence>
<reference evidence="1 2" key="1">
    <citation type="submission" date="2021-08" db="EMBL/GenBank/DDBJ databases">
        <title>Draft genome sequence of Spirulina subsalsa with high tolerance to salinity and hype-accumulation of phycocyanin.</title>
        <authorList>
            <person name="Pei H."/>
            <person name="Jiang L."/>
        </authorList>
    </citation>
    <scope>NUCLEOTIDE SEQUENCE [LARGE SCALE GENOMIC DNA]</scope>
    <source>
        <strain evidence="1 2">FACHB-351</strain>
    </source>
</reference>
<accession>A0ABT3L6Y3</accession>
<gene>
    <name evidence="1" type="ORF">K4A83_13425</name>
</gene>
<dbReference type="RefSeq" id="WP_265265111.1">
    <property type="nucleotide sequence ID" value="NZ_JAIHOM010000063.1"/>
</dbReference>
<organism evidence="1 2">
    <name type="scientific">Spirulina subsalsa FACHB-351</name>
    <dbReference type="NCBI Taxonomy" id="234711"/>
    <lineage>
        <taxon>Bacteria</taxon>
        <taxon>Bacillati</taxon>
        <taxon>Cyanobacteriota</taxon>
        <taxon>Cyanophyceae</taxon>
        <taxon>Spirulinales</taxon>
        <taxon>Spirulinaceae</taxon>
        <taxon>Spirulina</taxon>
    </lineage>
</organism>
<keyword evidence="2" id="KW-1185">Reference proteome</keyword>
<comment type="caution">
    <text evidence="1">The sequence shown here is derived from an EMBL/GenBank/DDBJ whole genome shotgun (WGS) entry which is preliminary data.</text>
</comment>